<dbReference type="Pfam" id="PF03963">
    <property type="entry name" value="FlgD"/>
    <property type="match status" value="1"/>
</dbReference>
<evidence type="ECO:0000259" key="7">
    <source>
        <dbReference type="Pfam" id="PF13860"/>
    </source>
</evidence>
<dbReference type="RefSeq" id="WP_147163651.1">
    <property type="nucleotide sequence ID" value="NZ_BJZO01000042.1"/>
</dbReference>
<dbReference type="Proteomes" id="UP000321567">
    <property type="component" value="Unassembled WGS sequence"/>
</dbReference>
<feature type="domain" description="FlgD Tudor-like" evidence="8">
    <location>
        <begin position="84"/>
        <end position="216"/>
    </location>
</feature>
<organism evidence="9 10">
    <name type="scientific">Pararhodospirillum oryzae</name>
    <dbReference type="NCBI Taxonomy" id="478448"/>
    <lineage>
        <taxon>Bacteria</taxon>
        <taxon>Pseudomonadati</taxon>
        <taxon>Pseudomonadota</taxon>
        <taxon>Alphaproteobacteria</taxon>
        <taxon>Rhodospirillales</taxon>
        <taxon>Rhodospirillaceae</taxon>
        <taxon>Pararhodospirillum</taxon>
    </lineage>
</organism>
<dbReference type="InterPro" id="IPR005648">
    <property type="entry name" value="FlgD"/>
</dbReference>
<name>A0A512H831_9PROT</name>
<comment type="caution">
    <text evidence="9">The sequence shown here is derived from an EMBL/GenBank/DDBJ whole genome shotgun (WGS) entry which is preliminary data.</text>
</comment>
<dbReference type="InterPro" id="IPR025965">
    <property type="entry name" value="FlgD/Vpr_Ig-like"/>
</dbReference>
<evidence type="ECO:0000256" key="4">
    <source>
        <dbReference type="ARBA" id="ARBA00024746"/>
    </source>
</evidence>
<reference evidence="9 10" key="1">
    <citation type="submission" date="2019-07" db="EMBL/GenBank/DDBJ databases">
        <title>Whole genome shotgun sequence of Rhodospirillum oryzae NBRC 107573.</title>
        <authorList>
            <person name="Hosoyama A."/>
            <person name="Uohara A."/>
            <person name="Ohji S."/>
            <person name="Ichikawa N."/>
        </authorList>
    </citation>
    <scope>NUCLEOTIDE SEQUENCE [LARGE SCALE GENOMIC DNA]</scope>
    <source>
        <strain evidence="9 10">NBRC 107573</strain>
    </source>
</reference>
<gene>
    <name evidence="9" type="ORF">ROR02_17480</name>
</gene>
<evidence type="ECO:0000313" key="10">
    <source>
        <dbReference type="Proteomes" id="UP000321567"/>
    </source>
</evidence>
<sequence length="245" mass="25442">MTSAVDNTSSSTAAKTQSSVSRTQLAGDMDTFMKLLVSQLKNQDPLSPMDSTEFTNQLVQFAQVEQQINTNANIESLLGVSANNQAALAVGYLGKYVEAESTAVSLQDGKGVFCYGLKDAATSVSVSLYDSDGTRVKTFTGETTAGLHKVVWDGMDDDGEALDDGVYTISVTATHQLTGSVETWTTALGQVTGVATDTSGGTTLAMGSGSVDLTNVLGVFDTLPIDDAQTTSGDTVDDTTESADA</sequence>
<dbReference type="AlphaFoldDB" id="A0A512H831"/>
<evidence type="ECO:0000256" key="6">
    <source>
        <dbReference type="SAM" id="MobiDB-lite"/>
    </source>
</evidence>
<evidence type="ECO:0000313" key="9">
    <source>
        <dbReference type="EMBL" id="GEO81617.1"/>
    </source>
</evidence>
<dbReference type="OrthoDB" id="9785233at2"/>
<dbReference type="Pfam" id="PF13860">
    <property type="entry name" value="FlgD_ig"/>
    <property type="match status" value="1"/>
</dbReference>
<dbReference type="Gene3D" id="2.30.30.910">
    <property type="match status" value="1"/>
</dbReference>
<evidence type="ECO:0000256" key="3">
    <source>
        <dbReference type="ARBA" id="ARBA00022795"/>
    </source>
</evidence>
<dbReference type="InterPro" id="IPR025963">
    <property type="entry name" value="FLgD_Tudor"/>
</dbReference>
<evidence type="ECO:0000259" key="8">
    <source>
        <dbReference type="Pfam" id="PF13861"/>
    </source>
</evidence>
<accession>A0A512H831</accession>
<keyword evidence="10" id="KW-1185">Reference proteome</keyword>
<evidence type="ECO:0000256" key="2">
    <source>
        <dbReference type="ARBA" id="ARBA00016013"/>
    </source>
</evidence>
<dbReference type="Gene3D" id="2.60.40.4070">
    <property type="match status" value="1"/>
</dbReference>
<comment type="function">
    <text evidence="4 5">Required for flagellar hook formation. May act as a scaffolding protein.</text>
</comment>
<evidence type="ECO:0000256" key="5">
    <source>
        <dbReference type="RuleBase" id="RU362076"/>
    </source>
</evidence>
<dbReference type="Pfam" id="PF13861">
    <property type="entry name" value="FLgD_tudor"/>
    <property type="match status" value="1"/>
</dbReference>
<proteinExistence type="inferred from homology"/>
<keyword evidence="3 5" id="KW-1005">Bacterial flagellum biogenesis</keyword>
<feature type="region of interest" description="Disordered" evidence="6">
    <location>
        <begin position="1"/>
        <end position="22"/>
    </location>
</feature>
<dbReference type="EMBL" id="BJZO01000042">
    <property type="protein sequence ID" value="GEO81617.1"/>
    <property type="molecule type" value="Genomic_DNA"/>
</dbReference>
<dbReference type="GO" id="GO:0044781">
    <property type="term" value="P:bacterial-type flagellum organization"/>
    <property type="evidence" value="ECO:0007669"/>
    <property type="project" value="UniProtKB-UniRule"/>
</dbReference>
<feature type="domain" description="FlgD/Vpr Ig-like" evidence="7">
    <location>
        <begin position="107"/>
        <end position="175"/>
    </location>
</feature>
<comment type="similarity">
    <text evidence="1 5">Belongs to the FlgD family.</text>
</comment>
<feature type="compositionally biased region" description="Low complexity" evidence="6">
    <location>
        <begin position="8"/>
        <end position="21"/>
    </location>
</feature>
<protein>
    <recommendedName>
        <fullName evidence="2 5">Basal-body rod modification protein FlgD</fullName>
    </recommendedName>
</protein>
<evidence type="ECO:0000256" key="1">
    <source>
        <dbReference type="ARBA" id="ARBA00010577"/>
    </source>
</evidence>